<feature type="chain" id="PRO_5046999212" description="Lipoprotein" evidence="1">
    <location>
        <begin position="20"/>
        <end position="185"/>
    </location>
</feature>
<sequence>MARMLPAVLVLGLSATAMAGERVYQFRTKEDASAADPSGCQAAPFEVNVRLPAIIFMREARGGGGRTGTGRERQEGVALACARITDWTFAEGSTADFYVRFELPEGHFTALGKCTMVSNAVPRPGVVFTSCALRLTQFPASYVGGFVTSASVFNPRSLPGYNTGSFWTLRVFEPDPHSPGMKEED</sequence>
<evidence type="ECO:0000313" key="2">
    <source>
        <dbReference type="EMBL" id="WNG44389.1"/>
    </source>
</evidence>
<evidence type="ECO:0000313" key="3">
    <source>
        <dbReference type="Proteomes" id="UP001611383"/>
    </source>
</evidence>
<dbReference type="EMBL" id="CP043494">
    <property type="protein sequence ID" value="WNG44389.1"/>
    <property type="molecule type" value="Genomic_DNA"/>
</dbReference>
<keyword evidence="3" id="KW-1185">Reference proteome</keyword>
<dbReference type="Proteomes" id="UP001611383">
    <property type="component" value="Chromosome"/>
</dbReference>
<gene>
    <name evidence="2" type="ORF">F0U60_09905</name>
</gene>
<dbReference type="RefSeq" id="WP_395817082.1">
    <property type="nucleotide sequence ID" value="NZ_CP043494.1"/>
</dbReference>
<feature type="signal peptide" evidence="1">
    <location>
        <begin position="1"/>
        <end position="19"/>
    </location>
</feature>
<accession>A0ABY9WMJ4</accession>
<organism evidence="2 3">
    <name type="scientific">Archangium minus</name>
    <dbReference type="NCBI Taxonomy" id="83450"/>
    <lineage>
        <taxon>Bacteria</taxon>
        <taxon>Pseudomonadati</taxon>
        <taxon>Myxococcota</taxon>
        <taxon>Myxococcia</taxon>
        <taxon>Myxococcales</taxon>
        <taxon>Cystobacterineae</taxon>
        <taxon>Archangiaceae</taxon>
        <taxon>Archangium</taxon>
    </lineage>
</organism>
<protein>
    <recommendedName>
        <fullName evidence="4">Lipoprotein</fullName>
    </recommendedName>
</protein>
<evidence type="ECO:0008006" key="4">
    <source>
        <dbReference type="Google" id="ProtNLM"/>
    </source>
</evidence>
<proteinExistence type="predicted"/>
<name>A0ABY9WMJ4_9BACT</name>
<keyword evidence="1" id="KW-0732">Signal</keyword>
<reference evidence="2 3" key="1">
    <citation type="submission" date="2019-08" db="EMBL/GenBank/DDBJ databases">
        <title>Archangium and Cystobacter genomes.</title>
        <authorList>
            <person name="Chen I.-C.K."/>
            <person name="Wielgoss S."/>
        </authorList>
    </citation>
    <scope>NUCLEOTIDE SEQUENCE [LARGE SCALE GENOMIC DNA]</scope>
    <source>
        <strain evidence="2 3">Cbm 6</strain>
    </source>
</reference>
<evidence type="ECO:0000256" key="1">
    <source>
        <dbReference type="SAM" id="SignalP"/>
    </source>
</evidence>